<evidence type="ECO:0000313" key="4">
    <source>
        <dbReference type="EMBL" id="KAK8921338.1"/>
    </source>
</evidence>
<evidence type="ECO:0000313" key="5">
    <source>
        <dbReference type="Proteomes" id="UP001418222"/>
    </source>
</evidence>
<dbReference type="CDD" id="cd00303">
    <property type="entry name" value="retropepsin_like"/>
    <property type="match status" value="1"/>
</dbReference>
<dbReference type="SUPFAM" id="SSF57756">
    <property type="entry name" value="Retrovirus zinc finger-like domains"/>
    <property type="match status" value="1"/>
</dbReference>
<reference evidence="4 5" key="1">
    <citation type="journal article" date="2022" name="Nat. Plants">
        <title>Genomes of leafy and leafless Platanthera orchids illuminate the evolution of mycoheterotrophy.</title>
        <authorList>
            <person name="Li M.H."/>
            <person name="Liu K.W."/>
            <person name="Li Z."/>
            <person name="Lu H.C."/>
            <person name="Ye Q.L."/>
            <person name="Zhang D."/>
            <person name="Wang J.Y."/>
            <person name="Li Y.F."/>
            <person name="Zhong Z.M."/>
            <person name="Liu X."/>
            <person name="Yu X."/>
            <person name="Liu D.K."/>
            <person name="Tu X.D."/>
            <person name="Liu B."/>
            <person name="Hao Y."/>
            <person name="Liao X.Y."/>
            <person name="Jiang Y.T."/>
            <person name="Sun W.H."/>
            <person name="Chen J."/>
            <person name="Chen Y.Q."/>
            <person name="Ai Y."/>
            <person name="Zhai J.W."/>
            <person name="Wu S.S."/>
            <person name="Zhou Z."/>
            <person name="Hsiao Y.Y."/>
            <person name="Wu W.L."/>
            <person name="Chen Y.Y."/>
            <person name="Lin Y.F."/>
            <person name="Hsu J.L."/>
            <person name="Li C.Y."/>
            <person name="Wang Z.W."/>
            <person name="Zhao X."/>
            <person name="Zhong W.Y."/>
            <person name="Ma X.K."/>
            <person name="Ma L."/>
            <person name="Huang J."/>
            <person name="Chen G.Z."/>
            <person name="Huang M.Z."/>
            <person name="Huang L."/>
            <person name="Peng D.H."/>
            <person name="Luo Y.B."/>
            <person name="Zou S.Q."/>
            <person name="Chen S.P."/>
            <person name="Lan S."/>
            <person name="Tsai W.C."/>
            <person name="Van de Peer Y."/>
            <person name="Liu Z.J."/>
        </authorList>
    </citation>
    <scope>NUCLEOTIDE SEQUENCE [LARGE SCALE GENOMIC DNA]</scope>
    <source>
        <strain evidence="4">Lor287</strain>
    </source>
</reference>
<evidence type="ECO:0000256" key="2">
    <source>
        <dbReference type="SAM" id="MobiDB-lite"/>
    </source>
</evidence>
<dbReference type="Gene3D" id="4.10.60.10">
    <property type="entry name" value="Zinc finger, CCHC-type"/>
    <property type="match status" value="1"/>
</dbReference>
<keyword evidence="1" id="KW-0863">Zinc-finger</keyword>
<gene>
    <name evidence="4" type="ORF">KSP39_PZI020134</name>
</gene>
<organism evidence="4 5">
    <name type="scientific">Platanthera zijinensis</name>
    <dbReference type="NCBI Taxonomy" id="2320716"/>
    <lineage>
        <taxon>Eukaryota</taxon>
        <taxon>Viridiplantae</taxon>
        <taxon>Streptophyta</taxon>
        <taxon>Embryophyta</taxon>
        <taxon>Tracheophyta</taxon>
        <taxon>Spermatophyta</taxon>
        <taxon>Magnoliopsida</taxon>
        <taxon>Liliopsida</taxon>
        <taxon>Asparagales</taxon>
        <taxon>Orchidaceae</taxon>
        <taxon>Orchidoideae</taxon>
        <taxon>Orchideae</taxon>
        <taxon>Orchidinae</taxon>
        <taxon>Platanthera</taxon>
    </lineage>
</organism>
<keyword evidence="1" id="KW-0862">Zinc</keyword>
<dbReference type="InterPro" id="IPR001878">
    <property type="entry name" value="Znf_CCHC"/>
</dbReference>
<dbReference type="PANTHER" id="PTHR35046:SF9">
    <property type="entry name" value="RNA-DIRECTED DNA POLYMERASE"/>
    <property type="match status" value="1"/>
</dbReference>
<dbReference type="Pfam" id="PF00098">
    <property type="entry name" value="zf-CCHC"/>
    <property type="match status" value="1"/>
</dbReference>
<dbReference type="GO" id="GO:0003676">
    <property type="term" value="F:nucleic acid binding"/>
    <property type="evidence" value="ECO:0007669"/>
    <property type="project" value="InterPro"/>
</dbReference>
<dbReference type="Pfam" id="PF03732">
    <property type="entry name" value="Retrotrans_gag"/>
    <property type="match status" value="1"/>
</dbReference>
<evidence type="ECO:0000256" key="1">
    <source>
        <dbReference type="PROSITE-ProRule" id="PRU00047"/>
    </source>
</evidence>
<accession>A0AAP0FX06</accession>
<comment type="caution">
    <text evidence="4">The sequence shown here is derived from an EMBL/GenBank/DDBJ whole genome shotgun (WGS) entry which is preliminary data.</text>
</comment>
<dbReference type="SMART" id="SM00343">
    <property type="entry name" value="ZnF_C2HC"/>
    <property type="match status" value="1"/>
</dbReference>
<feature type="domain" description="CCHC-type" evidence="3">
    <location>
        <begin position="330"/>
        <end position="344"/>
    </location>
</feature>
<keyword evidence="5" id="KW-1185">Reference proteome</keyword>
<proteinExistence type="predicted"/>
<feature type="region of interest" description="Disordered" evidence="2">
    <location>
        <begin position="50"/>
        <end position="90"/>
    </location>
</feature>
<evidence type="ECO:0000259" key="3">
    <source>
        <dbReference type="PROSITE" id="PS50158"/>
    </source>
</evidence>
<dbReference type="GO" id="GO:0008270">
    <property type="term" value="F:zinc ion binding"/>
    <property type="evidence" value="ECO:0007669"/>
    <property type="project" value="UniProtKB-KW"/>
</dbReference>
<dbReference type="Proteomes" id="UP001418222">
    <property type="component" value="Unassembled WGS sequence"/>
</dbReference>
<dbReference type="AlphaFoldDB" id="A0AAP0FX06"/>
<sequence>MRTRLGTEYSAPSTPRMVENEHEIRNAEAIAGLRNDMTELRATLAQILQNQVRPPPPPANVELPHRRQNISDSDSDGDSPRVPPRGNRHGREFDITRAIKIDAPTFDGMGDPQNFLTWIVDMECYYDWHHLTDPQKVQVARMKLTGRAKTYWLNEERRLGTGDGDPIIGWTIMKNLLTDQYVPAYHRTQMFDELASLRQGSNSVSEYMGELKDRLVRCNLREIPEVTLSRFRKGLQPDIQRKLLRYGHTDLNTTFNAALDIEKHLASKAHSCYSHVKGKSSTGASSSTYQDKGKYRSAESKSVVITARNTKNPASERIPIEKVSKTNATCYSCGIQGHYAFECPTKTKAISLLESTTDLADYVYEAAEESDPEGVPSDLEDVHPLMVMRCILATPRPLDEWKRTSIFSLIFKSGEKICKLIVDSGSCVNVVSKNAIARMSLTTEPHPTPYKVAWINKISVPVTKRCLVPLIQILR</sequence>
<dbReference type="PROSITE" id="PS50158">
    <property type="entry name" value="ZF_CCHC"/>
    <property type="match status" value="1"/>
</dbReference>
<name>A0AAP0FX06_9ASPA</name>
<dbReference type="InterPro" id="IPR005162">
    <property type="entry name" value="Retrotrans_gag_dom"/>
</dbReference>
<keyword evidence="1" id="KW-0479">Metal-binding</keyword>
<dbReference type="InterPro" id="IPR036875">
    <property type="entry name" value="Znf_CCHC_sf"/>
</dbReference>
<dbReference type="PANTHER" id="PTHR35046">
    <property type="entry name" value="ZINC KNUCKLE (CCHC-TYPE) FAMILY PROTEIN"/>
    <property type="match status" value="1"/>
</dbReference>
<protein>
    <recommendedName>
        <fullName evidence="3">CCHC-type domain-containing protein</fullName>
    </recommendedName>
</protein>
<dbReference type="EMBL" id="JBBWWQ010000018">
    <property type="protein sequence ID" value="KAK8921338.1"/>
    <property type="molecule type" value="Genomic_DNA"/>
</dbReference>